<reference evidence="1 2" key="1">
    <citation type="journal article" date="2016" name="Nat. Commun.">
        <title>Thousands of microbial genomes shed light on interconnected biogeochemical processes in an aquifer system.</title>
        <authorList>
            <person name="Anantharaman K."/>
            <person name="Brown C.T."/>
            <person name="Hug L.A."/>
            <person name="Sharon I."/>
            <person name="Castelle C.J."/>
            <person name="Probst A.J."/>
            <person name="Thomas B.C."/>
            <person name="Singh A."/>
            <person name="Wilkins M.J."/>
            <person name="Karaoz U."/>
            <person name="Brodie E.L."/>
            <person name="Williams K.H."/>
            <person name="Hubbard S.S."/>
            <person name="Banfield J.F."/>
        </authorList>
    </citation>
    <scope>NUCLEOTIDE SEQUENCE [LARGE SCALE GENOMIC DNA]</scope>
</reference>
<dbReference type="EMBL" id="MHVS01000005">
    <property type="protein sequence ID" value="OHA96457.1"/>
    <property type="molecule type" value="Genomic_DNA"/>
</dbReference>
<name>A0A1G2TGN8_9BACT</name>
<gene>
    <name evidence="1" type="ORF">A3D49_01040</name>
</gene>
<organism evidence="1 2">
    <name type="scientific">Candidatus Zambryskibacteria bacterium RIFCSPHIGHO2_02_FULL_43_37</name>
    <dbReference type="NCBI Taxonomy" id="1802749"/>
    <lineage>
        <taxon>Bacteria</taxon>
        <taxon>Candidatus Zambryskiibacteriota</taxon>
    </lineage>
</organism>
<accession>A0A1G2TGN8</accession>
<comment type="caution">
    <text evidence="1">The sequence shown here is derived from an EMBL/GenBank/DDBJ whole genome shotgun (WGS) entry which is preliminary data.</text>
</comment>
<sequence>MRISSVLVVTVLAAGCALHQSPRPGPREAVIGYEVSKNLDFFYLHMNSEFAFCMHGKVKRGTVYVDRLSVPLITEATSTSVRLKMPLTCPQKDLLGVIHSHPGDAWERCDFSGNDLNDFWHATFLPFDFLYCPDKSVEWNDRYRVNDWHDRSVRAGLIKADNVTAKKK</sequence>
<proteinExistence type="predicted"/>
<evidence type="ECO:0000313" key="1">
    <source>
        <dbReference type="EMBL" id="OHA96457.1"/>
    </source>
</evidence>
<dbReference type="AlphaFoldDB" id="A0A1G2TGN8"/>
<evidence type="ECO:0000313" key="2">
    <source>
        <dbReference type="Proteomes" id="UP000177279"/>
    </source>
</evidence>
<dbReference type="PROSITE" id="PS51257">
    <property type="entry name" value="PROKAR_LIPOPROTEIN"/>
    <property type="match status" value="1"/>
</dbReference>
<protein>
    <recommendedName>
        <fullName evidence="3">JAB domain-containing protein</fullName>
    </recommendedName>
</protein>
<evidence type="ECO:0008006" key="3">
    <source>
        <dbReference type="Google" id="ProtNLM"/>
    </source>
</evidence>
<dbReference type="Proteomes" id="UP000177279">
    <property type="component" value="Unassembled WGS sequence"/>
</dbReference>